<evidence type="ECO:0000256" key="1">
    <source>
        <dbReference type="ARBA" id="ARBA00011982"/>
    </source>
</evidence>
<gene>
    <name evidence="7" type="ORF">EBB54_16450</name>
</gene>
<dbReference type="PANTHER" id="PTHR32009:SF39">
    <property type="entry name" value="TIR DOMAIN-CONTAINING PROTEIN"/>
    <property type="match status" value="1"/>
</dbReference>
<evidence type="ECO:0000256" key="4">
    <source>
        <dbReference type="ARBA" id="ARBA00047304"/>
    </source>
</evidence>
<keyword evidence="5" id="KW-0175">Coiled coil</keyword>
<evidence type="ECO:0000256" key="2">
    <source>
        <dbReference type="ARBA" id="ARBA00022801"/>
    </source>
</evidence>
<evidence type="ECO:0000256" key="5">
    <source>
        <dbReference type="SAM" id="Coils"/>
    </source>
</evidence>
<comment type="catalytic activity">
    <reaction evidence="4">
        <text>NAD(+) + H2O = ADP-D-ribose + nicotinamide + H(+)</text>
        <dbReference type="Rhea" id="RHEA:16301"/>
        <dbReference type="ChEBI" id="CHEBI:15377"/>
        <dbReference type="ChEBI" id="CHEBI:15378"/>
        <dbReference type="ChEBI" id="CHEBI:17154"/>
        <dbReference type="ChEBI" id="CHEBI:57540"/>
        <dbReference type="ChEBI" id="CHEBI:57967"/>
        <dbReference type="EC" id="3.2.2.6"/>
    </reaction>
    <physiologicalReaction direction="left-to-right" evidence="4">
        <dbReference type="Rhea" id="RHEA:16302"/>
    </physiologicalReaction>
</comment>
<dbReference type="InterPro" id="IPR000157">
    <property type="entry name" value="TIR_dom"/>
</dbReference>
<dbReference type="PROSITE" id="PS50104">
    <property type="entry name" value="TIR"/>
    <property type="match status" value="1"/>
</dbReference>
<proteinExistence type="predicted"/>
<dbReference type="PANTHER" id="PTHR32009">
    <property type="entry name" value="TMV RESISTANCE PROTEIN N-LIKE"/>
    <property type="match status" value="1"/>
</dbReference>
<evidence type="ECO:0000259" key="6">
    <source>
        <dbReference type="PROSITE" id="PS50104"/>
    </source>
</evidence>
<protein>
    <recommendedName>
        <fullName evidence="1">ADP-ribosyl cyclase/cyclic ADP-ribose hydrolase</fullName>
        <ecNumber evidence="1">3.2.2.6</ecNumber>
    </recommendedName>
</protein>
<reference evidence="7" key="1">
    <citation type="submission" date="2018-10" db="EMBL/GenBank/DDBJ databases">
        <title>Schaedlerella arabinophila gen. nov. sp. nov., isolated from the mouse intestinal tract and comparative analysis with the genome of the closely related altered Schaedler flora strain ASF502.</title>
        <authorList>
            <person name="Miyake S."/>
            <person name="Soh M."/>
            <person name="Seedorf H."/>
        </authorList>
    </citation>
    <scope>NUCLEOTIDE SEQUENCE [LARGE SCALE GENOMIC DNA]</scope>
    <source>
        <strain evidence="7">DSM 106076</strain>
    </source>
</reference>
<feature type="coiled-coil region" evidence="5">
    <location>
        <begin position="3"/>
        <end position="135"/>
    </location>
</feature>
<organism evidence="7 8">
    <name type="scientific">Schaedlerella arabinosiphila</name>
    <dbReference type="NCBI Taxonomy" id="2044587"/>
    <lineage>
        <taxon>Bacteria</taxon>
        <taxon>Bacillati</taxon>
        <taxon>Bacillota</taxon>
        <taxon>Clostridia</taxon>
        <taxon>Lachnospirales</taxon>
        <taxon>Lachnospiraceae</taxon>
        <taxon>Schaedlerella</taxon>
    </lineage>
</organism>
<keyword evidence="2" id="KW-0378">Hydrolase</keyword>
<accession>A0A426DIQ4</accession>
<evidence type="ECO:0000313" key="8">
    <source>
        <dbReference type="Proteomes" id="UP000274920"/>
    </source>
</evidence>
<dbReference type="AlphaFoldDB" id="A0A426DIQ4"/>
<keyword evidence="8" id="KW-1185">Reference proteome</keyword>
<feature type="domain" description="TIR" evidence="6">
    <location>
        <begin position="149"/>
        <end position="283"/>
    </location>
</feature>
<dbReference type="Pfam" id="PF13676">
    <property type="entry name" value="TIR_2"/>
    <property type="match status" value="1"/>
</dbReference>
<dbReference type="EMBL" id="RHJS01000002">
    <property type="protein sequence ID" value="RRK32770.1"/>
    <property type="molecule type" value="Genomic_DNA"/>
</dbReference>
<dbReference type="Gene3D" id="3.40.50.10140">
    <property type="entry name" value="Toll/interleukin-1 receptor homology (TIR) domain"/>
    <property type="match status" value="1"/>
</dbReference>
<dbReference type="Proteomes" id="UP000274920">
    <property type="component" value="Unassembled WGS sequence"/>
</dbReference>
<evidence type="ECO:0000256" key="3">
    <source>
        <dbReference type="ARBA" id="ARBA00023027"/>
    </source>
</evidence>
<dbReference type="EC" id="3.2.2.6" evidence="1"/>
<dbReference type="SUPFAM" id="SSF52200">
    <property type="entry name" value="Toll/Interleukin receptor TIR domain"/>
    <property type="match status" value="1"/>
</dbReference>
<dbReference type="GO" id="GO:0061809">
    <property type="term" value="F:NAD+ nucleosidase activity, cyclic ADP-ribose generating"/>
    <property type="evidence" value="ECO:0007669"/>
    <property type="project" value="UniProtKB-EC"/>
</dbReference>
<sequence length="287" mass="33346">MSVEQAQRSVNQIDKDIADLEKKMADLVKKEADKTKRIGDVQRSITKNTSQSTYQSKMRQIQNYQKELSKILTDKANINQKLAEKRKKRVDAANKLQKEEDSQAKKLAKQQQNIFAAYERQIDELTKQIQREESISTAEQKIFETDSMEEYDVFVSHSTEDKESFANEFVQLLQNDFGLKVWYDAISIKWGDSIRTEIDKGLKKSKFGVVILSRSYISKYWTNYELEGLFQRESNGGKLILPIWHNITKQEVQNFSPSLAGKMAMNTAFMTPKEIAEKLYELLYPKN</sequence>
<dbReference type="InterPro" id="IPR035897">
    <property type="entry name" value="Toll_tir_struct_dom_sf"/>
</dbReference>
<dbReference type="RefSeq" id="WP_125128204.1">
    <property type="nucleotide sequence ID" value="NZ_RHJS01000002.1"/>
</dbReference>
<dbReference type="GO" id="GO:0007165">
    <property type="term" value="P:signal transduction"/>
    <property type="evidence" value="ECO:0007669"/>
    <property type="project" value="InterPro"/>
</dbReference>
<name>A0A426DIQ4_9FIRM</name>
<evidence type="ECO:0000313" key="7">
    <source>
        <dbReference type="EMBL" id="RRK32770.1"/>
    </source>
</evidence>
<comment type="caution">
    <text evidence="7">The sequence shown here is derived from an EMBL/GenBank/DDBJ whole genome shotgun (WGS) entry which is preliminary data.</text>
</comment>
<keyword evidence="3" id="KW-0520">NAD</keyword>
<dbReference type="SMART" id="SM00255">
    <property type="entry name" value="TIR"/>
    <property type="match status" value="1"/>
</dbReference>